<dbReference type="Proteomes" id="UP000243799">
    <property type="component" value="Unassembled WGS sequence"/>
</dbReference>
<accession>A0A1I1BU77</accession>
<sequence>MDAGDSAAWVAAIIAIVAAVISAGSTGVAIWQAKLAKRSADVAEADLAESRRQTKAAEQAAVAAEEQVAEARHQNEITEQQLHLAQEELEAGRQRHKQTQVAKQVATVHEVLLAADALREELRDDATAVIEHQNRVDGPFGIGPQLLMFGRAETQWDTVVNKIRVDKPPAPEVTAAIDTYDKFAKTAVKAIEDSRDKAEERRLSKSAAETLVVLVNRQDDEYESLKRACDEFFAFNRVDPSDLTAS</sequence>
<keyword evidence="2" id="KW-0812">Transmembrane</keyword>
<evidence type="ECO:0000313" key="4">
    <source>
        <dbReference type="Proteomes" id="UP000243799"/>
    </source>
</evidence>
<proteinExistence type="predicted"/>
<evidence type="ECO:0000313" key="3">
    <source>
        <dbReference type="EMBL" id="SFB53372.1"/>
    </source>
</evidence>
<evidence type="ECO:0000256" key="2">
    <source>
        <dbReference type="SAM" id="Phobius"/>
    </source>
</evidence>
<name>A0A1I1BU77_9PSEU</name>
<feature type="coiled-coil region" evidence="1">
    <location>
        <begin position="33"/>
        <end position="95"/>
    </location>
</feature>
<keyword evidence="4" id="KW-1185">Reference proteome</keyword>
<evidence type="ECO:0000256" key="1">
    <source>
        <dbReference type="SAM" id="Coils"/>
    </source>
</evidence>
<keyword evidence="2" id="KW-0472">Membrane</keyword>
<feature type="transmembrane region" description="Helical" evidence="2">
    <location>
        <begin position="6"/>
        <end position="31"/>
    </location>
</feature>
<gene>
    <name evidence="3" type="ORF">SAMN05216266_11724</name>
</gene>
<protein>
    <submittedName>
        <fullName evidence="3">Uncharacterized protein</fullName>
    </submittedName>
</protein>
<organism evidence="3 4">
    <name type="scientific">Amycolatopsis marina</name>
    <dbReference type="NCBI Taxonomy" id="490629"/>
    <lineage>
        <taxon>Bacteria</taxon>
        <taxon>Bacillati</taxon>
        <taxon>Actinomycetota</taxon>
        <taxon>Actinomycetes</taxon>
        <taxon>Pseudonocardiales</taxon>
        <taxon>Pseudonocardiaceae</taxon>
        <taxon>Amycolatopsis</taxon>
    </lineage>
</organism>
<dbReference type="AlphaFoldDB" id="A0A1I1BU77"/>
<keyword evidence="2" id="KW-1133">Transmembrane helix</keyword>
<keyword evidence="1" id="KW-0175">Coiled coil</keyword>
<reference evidence="4" key="1">
    <citation type="submission" date="2016-10" db="EMBL/GenBank/DDBJ databases">
        <authorList>
            <person name="Varghese N."/>
            <person name="Submissions S."/>
        </authorList>
    </citation>
    <scope>NUCLEOTIDE SEQUENCE [LARGE SCALE GENOMIC DNA]</scope>
    <source>
        <strain evidence="4">CGMCC 4.3568</strain>
    </source>
</reference>
<dbReference type="EMBL" id="FOKG01000017">
    <property type="protein sequence ID" value="SFB53372.1"/>
    <property type="molecule type" value="Genomic_DNA"/>
</dbReference>